<protein>
    <submittedName>
        <fullName evidence="1">Uncharacterized protein</fullName>
    </submittedName>
</protein>
<organism evidence="1">
    <name type="scientific">Anguilla anguilla</name>
    <name type="common">European freshwater eel</name>
    <name type="synonym">Muraena anguilla</name>
    <dbReference type="NCBI Taxonomy" id="7936"/>
    <lineage>
        <taxon>Eukaryota</taxon>
        <taxon>Metazoa</taxon>
        <taxon>Chordata</taxon>
        <taxon>Craniata</taxon>
        <taxon>Vertebrata</taxon>
        <taxon>Euteleostomi</taxon>
        <taxon>Actinopterygii</taxon>
        <taxon>Neopterygii</taxon>
        <taxon>Teleostei</taxon>
        <taxon>Anguilliformes</taxon>
        <taxon>Anguillidae</taxon>
        <taxon>Anguilla</taxon>
    </lineage>
</organism>
<accession>A0A0E9PCP2</accession>
<sequence>MKLSLLSPMVTRASIACSSIPGTRFSRTNTSPTYT</sequence>
<name>A0A0E9PCP2_ANGAN</name>
<dbReference type="EMBL" id="GBXM01106520">
    <property type="protein sequence ID" value="JAH02057.1"/>
    <property type="molecule type" value="Transcribed_RNA"/>
</dbReference>
<evidence type="ECO:0000313" key="1">
    <source>
        <dbReference type="EMBL" id="JAH02057.1"/>
    </source>
</evidence>
<proteinExistence type="predicted"/>
<dbReference type="AlphaFoldDB" id="A0A0E9PCP2"/>
<reference evidence="1" key="2">
    <citation type="journal article" date="2015" name="Fish Shellfish Immunol.">
        <title>Early steps in the European eel (Anguilla anguilla)-Vibrio vulnificus interaction in the gills: Role of the RtxA13 toxin.</title>
        <authorList>
            <person name="Callol A."/>
            <person name="Pajuelo D."/>
            <person name="Ebbesson L."/>
            <person name="Teles M."/>
            <person name="MacKenzie S."/>
            <person name="Amaro C."/>
        </authorList>
    </citation>
    <scope>NUCLEOTIDE SEQUENCE</scope>
</reference>
<reference evidence="1" key="1">
    <citation type="submission" date="2014-11" db="EMBL/GenBank/DDBJ databases">
        <authorList>
            <person name="Amaro Gonzalez C."/>
        </authorList>
    </citation>
    <scope>NUCLEOTIDE SEQUENCE</scope>
</reference>